<organism evidence="6 7">
    <name type="scientific">Spinacia oleracea</name>
    <name type="common">Spinach</name>
    <dbReference type="NCBI Taxonomy" id="3562"/>
    <lineage>
        <taxon>Eukaryota</taxon>
        <taxon>Viridiplantae</taxon>
        <taxon>Streptophyta</taxon>
        <taxon>Embryophyta</taxon>
        <taxon>Tracheophyta</taxon>
        <taxon>Spermatophyta</taxon>
        <taxon>Magnoliopsida</taxon>
        <taxon>eudicotyledons</taxon>
        <taxon>Gunneridae</taxon>
        <taxon>Pentapetalae</taxon>
        <taxon>Caryophyllales</taxon>
        <taxon>Chenopodiaceae</taxon>
        <taxon>Chenopodioideae</taxon>
        <taxon>Anserineae</taxon>
        <taxon>Spinacia</taxon>
    </lineage>
</organism>
<evidence type="ECO:0000256" key="4">
    <source>
        <dbReference type="ARBA" id="ARBA00023136"/>
    </source>
</evidence>
<dbReference type="GeneID" id="110785961"/>
<evidence type="ECO:0000256" key="5">
    <source>
        <dbReference type="SAM" id="MobiDB-lite"/>
    </source>
</evidence>
<evidence type="ECO:0000256" key="3">
    <source>
        <dbReference type="ARBA" id="ARBA00022989"/>
    </source>
</evidence>
<comment type="subcellular location">
    <subcellularLocation>
        <location evidence="1">Membrane</location>
        <topology evidence="1">Multi-pass membrane protein</topology>
    </subcellularLocation>
</comment>
<dbReference type="Pfam" id="PF02466">
    <property type="entry name" value="Tim17"/>
    <property type="match status" value="1"/>
</dbReference>
<dbReference type="OrthoDB" id="159299at2759"/>
<dbReference type="InterPro" id="IPR045238">
    <property type="entry name" value="Tim23-like"/>
</dbReference>
<sequence length="186" mass="20013">MEDFSSDSTPNYKQYSPYQNLNPNTPNMKLYNLPTTPEHLFEEEAFRSRNFYDNLTFYTGSSYLTGSVVGAVKGSFEGLSATEYGESLKIRTNRMLNTGGMVGRRFGNSAGILAVIYTGVESSIIYKRDTDDVLGSLMAGMGTGAVYRLPAGIRAAAIASVVGGIVVGAVVSGKHLLTRSVPKLSI</sequence>
<dbReference type="GO" id="GO:0005744">
    <property type="term" value="C:TIM23 mitochondrial import inner membrane translocase complex"/>
    <property type="evidence" value="ECO:0000318"/>
    <property type="project" value="GO_Central"/>
</dbReference>
<dbReference type="PANTHER" id="PTHR15371">
    <property type="entry name" value="TIM23"/>
    <property type="match status" value="1"/>
</dbReference>
<dbReference type="AlphaFoldDB" id="A0A9R0JTM7"/>
<reference evidence="7" key="2">
    <citation type="submission" date="2025-08" db="UniProtKB">
        <authorList>
            <consortium name="RefSeq"/>
        </authorList>
    </citation>
    <scope>IDENTIFICATION</scope>
    <source>
        <tissue evidence="7">Leaf</tissue>
    </source>
</reference>
<dbReference type="PANTHER" id="PTHR15371:SF24">
    <property type="entry name" value="MITOCHONDRIAL IMPORT INNER MEMBRANE TRANSLOCASE SUBUNIT TIM23-3"/>
    <property type="match status" value="1"/>
</dbReference>
<dbReference type="Proteomes" id="UP000813463">
    <property type="component" value="Chromosome 4"/>
</dbReference>
<proteinExistence type="predicted"/>
<evidence type="ECO:0000256" key="1">
    <source>
        <dbReference type="ARBA" id="ARBA00004141"/>
    </source>
</evidence>
<dbReference type="GO" id="GO:0008320">
    <property type="term" value="F:protein transmembrane transporter activity"/>
    <property type="evidence" value="ECO:0000318"/>
    <property type="project" value="GO_Central"/>
</dbReference>
<evidence type="ECO:0000256" key="2">
    <source>
        <dbReference type="ARBA" id="ARBA00022692"/>
    </source>
</evidence>
<dbReference type="RefSeq" id="XP_021846158.1">
    <property type="nucleotide sequence ID" value="XM_021990466.1"/>
</dbReference>
<feature type="region of interest" description="Disordered" evidence="5">
    <location>
        <begin position="1"/>
        <end position="23"/>
    </location>
</feature>
<evidence type="ECO:0000313" key="7">
    <source>
        <dbReference type="RefSeq" id="XP_021846158.1"/>
    </source>
</evidence>
<gene>
    <name evidence="7" type="primary">LOC110785961</name>
</gene>
<keyword evidence="6" id="KW-1185">Reference proteome</keyword>
<keyword evidence="2" id="KW-0812">Transmembrane</keyword>
<protein>
    <submittedName>
        <fullName evidence="7">Mitochondrial import inner membrane translocase subunit TIM23-3-like</fullName>
    </submittedName>
</protein>
<dbReference type="GO" id="GO:0030150">
    <property type="term" value="P:protein import into mitochondrial matrix"/>
    <property type="evidence" value="ECO:0000318"/>
    <property type="project" value="GO_Central"/>
</dbReference>
<accession>A0A9R0JTM7</accession>
<reference evidence="6" key="1">
    <citation type="journal article" date="2021" name="Nat. Commun.">
        <title>Genomic analyses provide insights into spinach domestication and the genetic basis of agronomic traits.</title>
        <authorList>
            <person name="Cai X."/>
            <person name="Sun X."/>
            <person name="Xu C."/>
            <person name="Sun H."/>
            <person name="Wang X."/>
            <person name="Ge C."/>
            <person name="Zhang Z."/>
            <person name="Wang Q."/>
            <person name="Fei Z."/>
            <person name="Jiao C."/>
            <person name="Wang Q."/>
        </authorList>
    </citation>
    <scope>NUCLEOTIDE SEQUENCE [LARGE SCALE GENOMIC DNA]</scope>
    <source>
        <strain evidence="6">cv. Varoflay</strain>
    </source>
</reference>
<evidence type="ECO:0000313" key="6">
    <source>
        <dbReference type="Proteomes" id="UP000813463"/>
    </source>
</evidence>
<dbReference type="KEGG" id="soe:110785961"/>
<keyword evidence="4" id="KW-0472">Membrane</keyword>
<name>A0A9R0JTM7_SPIOL</name>
<keyword evidence="3" id="KW-1133">Transmembrane helix</keyword>